<protein>
    <submittedName>
        <fullName evidence="1">WbqC-like protein family protein</fullName>
    </submittedName>
</protein>
<dbReference type="Pfam" id="PF08889">
    <property type="entry name" value="WbqC"/>
    <property type="match status" value="1"/>
</dbReference>
<dbReference type="AlphaFoldDB" id="A0A1M5P7X3"/>
<dbReference type="STRING" id="421058.SAMN05421866_1691"/>
<dbReference type="Proteomes" id="UP000184047">
    <property type="component" value="Unassembled WGS sequence"/>
</dbReference>
<sequence>MKVAIMQPYFLPYLGYISLIKHSDLFILFDPVQFIKHGWIERNRILKQNEGWLYVQVPLVKSPRETLIKDCFIDNSQNWKNKILSQLEIYKKKAPYYYKTLKVINQIFEEDYNDIVSLNKNSLEKICEYLGFYKDLPVFSKMNLEIEKPTAPDEWALNICKKLPVNGNLHYINPIGGIDFFERDKYKANNIDISFQKMELPHYDQKRESFESGLSIIDLMMFNSPEEINDMLDKFELI</sequence>
<keyword evidence="2" id="KW-1185">Reference proteome</keyword>
<evidence type="ECO:0000313" key="2">
    <source>
        <dbReference type="Proteomes" id="UP000184047"/>
    </source>
</evidence>
<dbReference type="EMBL" id="FQWT01000002">
    <property type="protein sequence ID" value="SHG97313.1"/>
    <property type="molecule type" value="Genomic_DNA"/>
</dbReference>
<reference evidence="2" key="1">
    <citation type="submission" date="2016-11" db="EMBL/GenBank/DDBJ databases">
        <authorList>
            <person name="Varghese N."/>
            <person name="Submissions S."/>
        </authorList>
    </citation>
    <scope>NUCLEOTIDE SEQUENCE [LARGE SCALE GENOMIC DNA]</scope>
    <source>
        <strain evidence="2">DSM 19055</strain>
    </source>
</reference>
<dbReference type="RefSeq" id="WP_073061739.1">
    <property type="nucleotide sequence ID" value="NZ_FQWT01000002.1"/>
</dbReference>
<dbReference type="InterPro" id="IPR014985">
    <property type="entry name" value="WbqC"/>
</dbReference>
<accession>A0A1M5P7X3</accession>
<name>A0A1M5P7X3_9FLAO</name>
<dbReference type="OrthoDB" id="3611744at2"/>
<organism evidence="1 2">
    <name type="scientific">Chryseobacterium oranimense</name>
    <dbReference type="NCBI Taxonomy" id="421058"/>
    <lineage>
        <taxon>Bacteria</taxon>
        <taxon>Pseudomonadati</taxon>
        <taxon>Bacteroidota</taxon>
        <taxon>Flavobacteriia</taxon>
        <taxon>Flavobacteriales</taxon>
        <taxon>Weeksellaceae</taxon>
        <taxon>Chryseobacterium group</taxon>
        <taxon>Chryseobacterium</taxon>
    </lineage>
</organism>
<gene>
    <name evidence="1" type="ORF">SAMN05421866_1691</name>
</gene>
<proteinExistence type="predicted"/>
<evidence type="ECO:0000313" key="1">
    <source>
        <dbReference type="EMBL" id="SHG97313.1"/>
    </source>
</evidence>